<feature type="domain" description="RRM" evidence="4">
    <location>
        <begin position="299"/>
        <end position="377"/>
    </location>
</feature>
<protein>
    <submittedName>
        <fullName evidence="5">RNA-binding domain-containing protein</fullName>
    </submittedName>
</protein>
<dbReference type="SMART" id="SM00360">
    <property type="entry name" value="RRM"/>
    <property type="match status" value="5"/>
</dbReference>
<name>A0A5C5FLH3_9BASI</name>
<feature type="compositionally biased region" description="Low complexity" evidence="3">
    <location>
        <begin position="198"/>
        <end position="209"/>
    </location>
</feature>
<feature type="region of interest" description="Disordered" evidence="3">
    <location>
        <begin position="149"/>
        <end position="209"/>
    </location>
</feature>
<dbReference type="STRING" id="5288.A0A5C5FLH3"/>
<feature type="domain" description="RRM" evidence="4">
    <location>
        <begin position="596"/>
        <end position="679"/>
    </location>
</feature>
<reference evidence="5 6" key="1">
    <citation type="submission" date="2019-03" db="EMBL/GenBank/DDBJ databases">
        <title>Rhodosporidium diobovatum UCD-FST 08-225 genome sequencing, assembly, and annotation.</title>
        <authorList>
            <person name="Fakankun I.U."/>
            <person name="Fristensky B."/>
            <person name="Levin D.B."/>
        </authorList>
    </citation>
    <scope>NUCLEOTIDE SEQUENCE [LARGE SCALE GENOMIC DNA]</scope>
    <source>
        <strain evidence="5 6">UCD-FST 08-225</strain>
    </source>
</reference>
<sequence length="785" mass="82790">MQPSVPSTSLSSSSSSSMAAAATRLLLTNLHPSVAAHHLRDHLHACPPTPPGITDLKVLSRPNGSSRCIAFAGFKSHDDADRVRRWAAGAWVAGDRGGARIKVDWAKDTRDAPRPTKRLKRGDVPADKGAVTAHDDRFAEFMAVMAPTRGPELAPDSTAPQSQVAPLPPATQSITDDSTSAHEGQVNRAPSRSQGEVAAPAAPADDGAAANEALSDADYLARRMKRRLDDVEGDEDGEGVAETVQRDPLWVQEDGEGGPASGRAPLAEALSPPDEPTVVASSAAVQGEAPARETILETGRLFLRNLPFSATAEDLEGLFGSHGHVEQVHIPVDKRTSAPKGLAYVSFTKASDAVAAYDALDGTTFQGRLLHVLPAIGRGDKSNIPGRPTTLKEERLERRKQSAGQSFSWGALYLNTDAALSAVAARLGVAKSALLDPSASDPAVKVALAEAHTLAETKRYFEDENVNVAAFSEPGPRSSTCILVKNLPFATSASSLHSLFSPHGPIRRLLVPPSGLIAIVEMEDAASAAAAWRALVYKQFSGSVLYLEKAPAAIFAVDAGAGPTRDALSLPAIRDPSSAAGAAGGSSSEDAEVAAATLFVKNLNFATTTPRLKAAFDALPEVVFARVQTKPDSAQPGRTLSMGFGFVGFRSAAAATAAKGARQGYVLDGHALEVRFAHRDRDTSTSEKSLGRAQETSTKLLVKNVPFEATRADLRQLFGTYGALKSVRLPRKMDNKARGFAFLEFATRRDAETAFAALEHTHLLGRHLVLQWAGSGDVGDVEAGR</sequence>
<feature type="region of interest" description="Disordered" evidence="3">
    <location>
        <begin position="229"/>
        <end position="276"/>
    </location>
</feature>
<dbReference type="GO" id="GO:0003723">
    <property type="term" value="F:RNA binding"/>
    <property type="evidence" value="ECO:0007669"/>
    <property type="project" value="UniProtKB-UniRule"/>
</dbReference>
<keyword evidence="1 2" id="KW-0694">RNA-binding</keyword>
<evidence type="ECO:0000256" key="1">
    <source>
        <dbReference type="ARBA" id="ARBA00022884"/>
    </source>
</evidence>
<feature type="domain" description="RRM" evidence="4">
    <location>
        <begin position="23"/>
        <end position="108"/>
    </location>
</feature>
<keyword evidence="6" id="KW-1185">Reference proteome</keyword>
<dbReference type="Proteomes" id="UP000311382">
    <property type="component" value="Unassembled WGS sequence"/>
</dbReference>
<dbReference type="InterPro" id="IPR035979">
    <property type="entry name" value="RBD_domain_sf"/>
</dbReference>
<feature type="compositionally biased region" description="Polar residues" evidence="3">
    <location>
        <begin position="158"/>
        <end position="194"/>
    </location>
</feature>
<dbReference type="Gene3D" id="3.30.70.330">
    <property type="match status" value="5"/>
</dbReference>
<organism evidence="5 6">
    <name type="scientific">Rhodotorula diobovata</name>
    <dbReference type="NCBI Taxonomy" id="5288"/>
    <lineage>
        <taxon>Eukaryota</taxon>
        <taxon>Fungi</taxon>
        <taxon>Dikarya</taxon>
        <taxon>Basidiomycota</taxon>
        <taxon>Pucciniomycotina</taxon>
        <taxon>Microbotryomycetes</taxon>
        <taxon>Sporidiobolales</taxon>
        <taxon>Sporidiobolaceae</taxon>
        <taxon>Rhodotorula</taxon>
    </lineage>
</organism>
<dbReference type="AlphaFoldDB" id="A0A5C5FLH3"/>
<dbReference type="PROSITE" id="PS50102">
    <property type="entry name" value="RRM"/>
    <property type="match status" value="5"/>
</dbReference>
<dbReference type="Pfam" id="PF00076">
    <property type="entry name" value="RRM_1"/>
    <property type="match status" value="4"/>
</dbReference>
<dbReference type="PANTHER" id="PTHR10352">
    <property type="entry name" value="EUKARYOTIC TRANSLATION INITIATION FACTOR 3 SUBUNIT G"/>
    <property type="match status" value="1"/>
</dbReference>
<evidence type="ECO:0000259" key="4">
    <source>
        <dbReference type="PROSITE" id="PS50102"/>
    </source>
</evidence>
<dbReference type="SUPFAM" id="SSF54928">
    <property type="entry name" value="RNA-binding domain, RBD"/>
    <property type="match status" value="3"/>
</dbReference>
<evidence type="ECO:0000313" key="5">
    <source>
        <dbReference type="EMBL" id="TNY17026.1"/>
    </source>
</evidence>
<accession>A0A5C5FLH3</accession>
<dbReference type="InterPro" id="IPR000504">
    <property type="entry name" value="RRM_dom"/>
</dbReference>
<feature type="domain" description="RRM" evidence="4">
    <location>
        <begin position="698"/>
        <end position="775"/>
    </location>
</feature>
<dbReference type="EMBL" id="SOZI01000264">
    <property type="protein sequence ID" value="TNY17026.1"/>
    <property type="molecule type" value="Genomic_DNA"/>
</dbReference>
<dbReference type="CDD" id="cd12320">
    <property type="entry name" value="RRM6_RBM19_RRM5_MRD1"/>
    <property type="match status" value="1"/>
</dbReference>
<proteinExistence type="predicted"/>
<dbReference type="InterPro" id="IPR012677">
    <property type="entry name" value="Nucleotide-bd_a/b_plait_sf"/>
</dbReference>
<feature type="region of interest" description="Disordered" evidence="3">
    <location>
        <begin position="111"/>
        <end position="131"/>
    </location>
</feature>
<feature type="non-terminal residue" evidence="5">
    <location>
        <position position="785"/>
    </location>
</feature>
<evidence type="ECO:0000256" key="3">
    <source>
        <dbReference type="SAM" id="MobiDB-lite"/>
    </source>
</evidence>
<dbReference type="OrthoDB" id="439639at2759"/>
<evidence type="ECO:0000313" key="6">
    <source>
        <dbReference type="Proteomes" id="UP000311382"/>
    </source>
</evidence>
<evidence type="ECO:0000256" key="2">
    <source>
        <dbReference type="PROSITE-ProRule" id="PRU00176"/>
    </source>
</evidence>
<gene>
    <name evidence="5" type="ORF">DMC30DRAFT_370374</name>
</gene>
<comment type="caution">
    <text evidence="5">The sequence shown here is derived from an EMBL/GenBank/DDBJ whole genome shotgun (WGS) entry which is preliminary data.</text>
</comment>
<feature type="domain" description="RRM" evidence="4">
    <location>
        <begin position="480"/>
        <end position="552"/>
    </location>
</feature>